<evidence type="ECO:0000313" key="10">
    <source>
        <dbReference type="Proteomes" id="UP000005824"/>
    </source>
</evidence>
<dbReference type="PIRSF" id="PIRSF000524">
    <property type="entry name" value="SPT"/>
    <property type="match status" value="1"/>
</dbReference>
<dbReference type="InterPro" id="IPR024169">
    <property type="entry name" value="SP_NH2Trfase/AEP_transaminase"/>
</dbReference>
<dbReference type="GO" id="GO:0004760">
    <property type="term" value="F:L-serine-pyruvate transaminase activity"/>
    <property type="evidence" value="ECO:0007669"/>
    <property type="project" value="TreeGrafter"/>
</dbReference>
<feature type="binding site" evidence="4">
    <location>
        <position position="331"/>
    </location>
    <ligand>
        <name>substrate</name>
    </ligand>
</feature>
<dbReference type="Proteomes" id="UP000005824">
    <property type="component" value="Unassembled WGS sequence"/>
</dbReference>
<dbReference type="GO" id="GO:0019265">
    <property type="term" value="P:glycine biosynthetic process, by transamination of glyoxylate"/>
    <property type="evidence" value="ECO:0007669"/>
    <property type="project" value="TreeGrafter"/>
</dbReference>
<evidence type="ECO:0000256" key="1">
    <source>
        <dbReference type="ARBA" id="ARBA00001933"/>
    </source>
</evidence>
<dbReference type="InterPro" id="IPR015424">
    <property type="entry name" value="PyrdxlP-dep_Trfase"/>
</dbReference>
<evidence type="ECO:0000259" key="8">
    <source>
        <dbReference type="Pfam" id="PF00266"/>
    </source>
</evidence>
<dbReference type="EMBL" id="ABVL01000001">
    <property type="protein sequence ID" value="EDY22201.1"/>
    <property type="molecule type" value="Genomic_DNA"/>
</dbReference>
<evidence type="ECO:0000256" key="4">
    <source>
        <dbReference type="PIRSR" id="PIRSR000524-1"/>
    </source>
</evidence>
<dbReference type="InParanoid" id="B4CUG3"/>
<feature type="domain" description="Aminotransferase class V" evidence="8">
    <location>
        <begin position="25"/>
        <end position="319"/>
    </location>
</feature>
<dbReference type="PANTHER" id="PTHR21152">
    <property type="entry name" value="AMINOTRANSFERASE CLASS V"/>
    <property type="match status" value="1"/>
</dbReference>
<dbReference type="AlphaFoldDB" id="B4CUG3"/>
<dbReference type="Gene3D" id="3.90.1150.10">
    <property type="entry name" value="Aspartate Aminotransferase, domain 1"/>
    <property type="match status" value="1"/>
</dbReference>
<evidence type="ECO:0000256" key="6">
    <source>
        <dbReference type="RuleBase" id="RU004075"/>
    </source>
</evidence>
<dbReference type="Pfam" id="PF00266">
    <property type="entry name" value="Aminotran_5"/>
    <property type="match status" value="1"/>
</dbReference>
<accession>B4CUG3</accession>
<name>B4CUG3_9BACT</name>
<dbReference type="GO" id="GO:0008453">
    <property type="term" value="F:alanine-glyoxylate transaminase activity"/>
    <property type="evidence" value="ECO:0007669"/>
    <property type="project" value="UniProtKB-EC"/>
</dbReference>
<dbReference type="PANTHER" id="PTHR21152:SF40">
    <property type="entry name" value="ALANINE--GLYOXYLATE AMINOTRANSFERASE"/>
    <property type="match status" value="1"/>
</dbReference>
<dbReference type="InterPro" id="IPR015422">
    <property type="entry name" value="PyrdxlP-dep_Trfase_small"/>
</dbReference>
<dbReference type="EC" id="2.6.1.44" evidence="9"/>
<evidence type="ECO:0000256" key="7">
    <source>
        <dbReference type="RuleBase" id="RU004504"/>
    </source>
</evidence>
<dbReference type="InterPro" id="IPR000192">
    <property type="entry name" value="Aminotrans_V_dom"/>
</dbReference>
<evidence type="ECO:0000256" key="2">
    <source>
        <dbReference type="ARBA" id="ARBA00009236"/>
    </source>
</evidence>
<gene>
    <name evidence="9" type="ORF">CfE428DRAFT_0326</name>
</gene>
<dbReference type="RefSeq" id="WP_006977653.1">
    <property type="nucleotide sequence ID" value="NZ_ABVL01000001.1"/>
</dbReference>
<organism evidence="9 10">
    <name type="scientific">Chthoniobacter flavus Ellin428</name>
    <dbReference type="NCBI Taxonomy" id="497964"/>
    <lineage>
        <taxon>Bacteria</taxon>
        <taxon>Pseudomonadati</taxon>
        <taxon>Verrucomicrobiota</taxon>
        <taxon>Spartobacteria</taxon>
        <taxon>Chthoniobacterales</taxon>
        <taxon>Chthoniobacteraceae</taxon>
        <taxon>Chthoniobacter</taxon>
    </lineage>
</organism>
<dbReference type="PROSITE" id="PS00595">
    <property type="entry name" value="AA_TRANSFER_CLASS_5"/>
    <property type="match status" value="1"/>
</dbReference>
<comment type="caution">
    <text evidence="9">The sequence shown here is derived from an EMBL/GenBank/DDBJ whole genome shotgun (WGS) entry which is preliminary data.</text>
</comment>
<keyword evidence="3 5" id="KW-0663">Pyridoxal phosphate</keyword>
<evidence type="ECO:0000256" key="3">
    <source>
        <dbReference type="ARBA" id="ARBA00022898"/>
    </source>
</evidence>
<dbReference type="Gene3D" id="3.40.640.10">
    <property type="entry name" value="Type I PLP-dependent aspartate aminotransferase-like (Major domain)"/>
    <property type="match status" value="1"/>
</dbReference>
<proteinExistence type="inferred from homology"/>
<feature type="modified residue" description="N6-(pyridoxal phosphate)lysine" evidence="5">
    <location>
        <position position="187"/>
    </location>
</feature>
<dbReference type="SUPFAM" id="SSF53383">
    <property type="entry name" value="PLP-dependent transferases"/>
    <property type="match status" value="1"/>
</dbReference>
<dbReference type="InterPro" id="IPR015421">
    <property type="entry name" value="PyrdxlP-dep_Trfase_major"/>
</dbReference>
<sequence>MPKLFIPGPVQVSEKTFRAFCQPMIGHRSGDFKKLYASIHPRLQELFGTQQPVFLSTSSAWGVMEGALRNLVGTGKVLNCMCGAFSDKWFDVSKKCGKEAVALQVEWGQPIRGEQIREQLKQGGFDAVTVIHNETSTGVMSDIREIAEAVREFPETMLIVDTVSSFSTMPIPMDELGIDVLLTGSQKALALPPGLALFSASKKAMERAGTVKGRGYYFDFLEFAKNQADDMTPSTPSISHIYALQSKLDDIFTEGVAARHARHAQLNAMVHEWVKKKGFEFFAPEGYRSKSLTCVANNRNIDVPALLAALKSKHGFIIDGGYGKLKGKTFRLSNMGDETRETITELLTALDAEIPA</sequence>
<dbReference type="STRING" id="497964.CfE428DRAFT_0326"/>
<dbReference type="InterPro" id="IPR020578">
    <property type="entry name" value="Aminotrans_V_PyrdxlP_BS"/>
</dbReference>
<keyword evidence="9" id="KW-0808">Transferase</keyword>
<keyword evidence="10" id="KW-1185">Reference proteome</keyword>
<comment type="similarity">
    <text evidence="2 6">Belongs to the class-V pyridoxal-phosphate-dependent aminotransferase family.</text>
</comment>
<protein>
    <submittedName>
        <fullName evidence="9">Alanine--glyoxylate transaminase</fullName>
        <ecNumber evidence="9">2.6.1.44</ecNumber>
    </submittedName>
</protein>
<dbReference type="eggNOG" id="COG0075">
    <property type="taxonomic scope" value="Bacteria"/>
</dbReference>
<reference evidence="9 10" key="1">
    <citation type="journal article" date="2011" name="J. Bacteriol.">
        <title>Genome sequence of Chthoniobacter flavus Ellin428, an aerobic heterotrophic soil bacterium.</title>
        <authorList>
            <person name="Kant R."/>
            <person name="van Passel M.W."/>
            <person name="Palva A."/>
            <person name="Lucas S."/>
            <person name="Lapidus A."/>
            <person name="Glavina Del Rio T."/>
            <person name="Dalin E."/>
            <person name="Tice H."/>
            <person name="Bruce D."/>
            <person name="Goodwin L."/>
            <person name="Pitluck S."/>
            <person name="Larimer F.W."/>
            <person name="Land M.L."/>
            <person name="Hauser L."/>
            <person name="Sangwan P."/>
            <person name="de Vos W.M."/>
            <person name="Janssen P.H."/>
            <person name="Smidt H."/>
        </authorList>
    </citation>
    <scope>NUCLEOTIDE SEQUENCE [LARGE SCALE GENOMIC DNA]</scope>
    <source>
        <strain evidence="9 10">Ellin428</strain>
    </source>
</reference>
<keyword evidence="9" id="KW-0032">Aminotransferase</keyword>
<evidence type="ECO:0000313" key="9">
    <source>
        <dbReference type="EMBL" id="EDY22201.1"/>
    </source>
</evidence>
<evidence type="ECO:0000256" key="5">
    <source>
        <dbReference type="PIRSR" id="PIRSR000524-50"/>
    </source>
</evidence>
<comment type="cofactor">
    <cofactor evidence="1 5 7">
        <name>pyridoxal 5'-phosphate</name>
        <dbReference type="ChEBI" id="CHEBI:597326"/>
    </cofactor>
</comment>